<dbReference type="Pfam" id="PF24827">
    <property type="entry name" value="AstE_AspA_cat"/>
    <property type="match status" value="1"/>
</dbReference>
<evidence type="ECO:0000256" key="4">
    <source>
        <dbReference type="ARBA" id="ARBA00022833"/>
    </source>
</evidence>
<evidence type="ECO:0000256" key="3">
    <source>
        <dbReference type="ARBA" id="ARBA00022801"/>
    </source>
</evidence>
<keyword evidence="3" id="KW-0378">Hydrolase</keyword>
<evidence type="ECO:0000313" key="6">
    <source>
        <dbReference type="EMBL" id="PIP61300.1"/>
    </source>
</evidence>
<dbReference type="InterPro" id="IPR055438">
    <property type="entry name" value="AstE_AspA_cat"/>
</dbReference>
<dbReference type="InterPro" id="IPR050178">
    <property type="entry name" value="AspA/AstE_fam"/>
</dbReference>
<protein>
    <recommendedName>
        <fullName evidence="5">Succinylglutamate desuccinylase/Aspartoacylase catalytic domain-containing protein</fullName>
    </recommendedName>
</protein>
<keyword evidence="4" id="KW-0862">Zinc</keyword>
<evidence type="ECO:0000259" key="5">
    <source>
        <dbReference type="Pfam" id="PF24827"/>
    </source>
</evidence>
<dbReference type="SUPFAM" id="SSF53187">
    <property type="entry name" value="Zn-dependent exopeptidases"/>
    <property type="match status" value="1"/>
</dbReference>
<reference evidence="6 7" key="1">
    <citation type="submission" date="2017-09" db="EMBL/GenBank/DDBJ databases">
        <title>Depth-based differentiation of microbial function through sediment-hosted aquifers and enrichment of novel symbionts in the deep terrestrial subsurface.</title>
        <authorList>
            <person name="Probst A.J."/>
            <person name="Ladd B."/>
            <person name="Jarett J.K."/>
            <person name="Geller-Mcgrath D.E."/>
            <person name="Sieber C.M."/>
            <person name="Emerson J.B."/>
            <person name="Anantharaman K."/>
            <person name="Thomas B.C."/>
            <person name="Malmstrom R."/>
            <person name="Stieglmeier M."/>
            <person name="Klingl A."/>
            <person name="Woyke T."/>
            <person name="Ryan C.M."/>
            <person name="Banfield J.F."/>
        </authorList>
    </citation>
    <scope>NUCLEOTIDE SEQUENCE [LARGE SCALE GENOMIC DNA]</scope>
    <source>
        <strain evidence="6">CG22_combo_CG10-13_8_21_14_all_38_20</strain>
    </source>
</reference>
<sequence>MTKELDNRILFVAATHGDEGFSIDALDQLKADYAKDEYGYDWIIGNPIALAENVRFIDTDLNRCAPGNVDSDLYEERRASQLIRISDDYGELIDIHGTTANTGIFTLVTYPSIENILFAASLPIDRVVFWYSNKSQIKGPLTQFCSQPAIEIECGPKGDLGIIIQLRSILSMFLQNRKNGLKIDLDNKEFYAVYGAIKQWQGDRLSDFELVTQGSEDFYPLLVGQYSDKICYKMRKVDFAKQFIY</sequence>
<dbReference type="GO" id="GO:0005829">
    <property type="term" value="C:cytosol"/>
    <property type="evidence" value="ECO:0007669"/>
    <property type="project" value="TreeGrafter"/>
</dbReference>
<keyword evidence="2" id="KW-0479">Metal-binding</keyword>
<organism evidence="6 7">
    <name type="scientific">Candidatus Roizmanbacteria bacterium CG22_combo_CG10-13_8_21_14_all_38_20</name>
    <dbReference type="NCBI Taxonomy" id="1974862"/>
    <lineage>
        <taxon>Bacteria</taxon>
        <taxon>Candidatus Roizmaniibacteriota</taxon>
    </lineage>
</organism>
<evidence type="ECO:0000256" key="2">
    <source>
        <dbReference type="ARBA" id="ARBA00022723"/>
    </source>
</evidence>
<dbReference type="AlphaFoldDB" id="A0A2H0BW75"/>
<dbReference type="Proteomes" id="UP000231246">
    <property type="component" value="Unassembled WGS sequence"/>
</dbReference>
<dbReference type="PANTHER" id="PTHR15162:SF7">
    <property type="entry name" value="SUCCINYLGLUTAMATE DESUCCINYLASE"/>
    <property type="match status" value="1"/>
</dbReference>
<gene>
    <name evidence="6" type="ORF">COW99_04780</name>
</gene>
<dbReference type="Gene3D" id="3.40.630.10">
    <property type="entry name" value="Zn peptidases"/>
    <property type="match status" value="1"/>
</dbReference>
<dbReference type="PANTHER" id="PTHR15162">
    <property type="entry name" value="ASPARTOACYLASE"/>
    <property type="match status" value="1"/>
</dbReference>
<dbReference type="GO" id="GO:0046872">
    <property type="term" value="F:metal ion binding"/>
    <property type="evidence" value="ECO:0007669"/>
    <property type="project" value="UniProtKB-KW"/>
</dbReference>
<proteinExistence type="predicted"/>
<comment type="cofactor">
    <cofactor evidence="1">
        <name>Zn(2+)</name>
        <dbReference type="ChEBI" id="CHEBI:29105"/>
    </cofactor>
</comment>
<accession>A0A2H0BW75</accession>
<evidence type="ECO:0000256" key="1">
    <source>
        <dbReference type="ARBA" id="ARBA00001947"/>
    </source>
</evidence>
<comment type="caution">
    <text evidence="6">The sequence shown here is derived from an EMBL/GenBank/DDBJ whole genome shotgun (WGS) entry which is preliminary data.</text>
</comment>
<dbReference type="EMBL" id="PCTA01000030">
    <property type="protein sequence ID" value="PIP61300.1"/>
    <property type="molecule type" value="Genomic_DNA"/>
</dbReference>
<dbReference type="GO" id="GO:0016788">
    <property type="term" value="F:hydrolase activity, acting on ester bonds"/>
    <property type="evidence" value="ECO:0007669"/>
    <property type="project" value="InterPro"/>
</dbReference>
<name>A0A2H0BW75_9BACT</name>
<evidence type="ECO:0000313" key="7">
    <source>
        <dbReference type="Proteomes" id="UP000231246"/>
    </source>
</evidence>
<feature type="domain" description="Succinylglutamate desuccinylase/Aspartoacylase catalytic" evidence="5">
    <location>
        <begin position="7"/>
        <end position="160"/>
    </location>
</feature>